<protein>
    <recommendedName>
        <fullName evidence="6">tRNA(Ile)-lysidine/2-thiocytidine synthase N-terminal domain-containing protein</fullName>
    </recommendedName>
</protein>
<dbReference type="InterPro" id="IPR011063">
    <property type="entry name" value="TilS/TtcA_N"/>
</dbReference>
<evidence type="ECO:0000256" key="5">
    <source>
        <dbReference type="SAM" id="MobiDB-lite"/>
    </source>
</evidence>
<proteinExistence type="predicted"/>
<evidence type="ECO:0000256" key="3">
    <source>
        <dbReference type="ARBA" id="ARBA00022741"/>
    </source>
</evidence>
<accession>A0ABM8G3K2</accession>
<dbReference type="SUPFAM" id="SSF52402">
    <property type="entry name" value="Adenine nucleotide alpha hydrolases-like"/>
    <property type="match status" value="1"/>
</dbReference>
<evidence type="ECO:0000256" key="2">
    <source>
        <dbReference type="ARBA" id="ARBA00022694"/>
    </source>
</evidence>
<dbReference type="PANTHER" id="PTHR43033">
    <property type="entry name" value="TRNA(ILE)-LYSIDINE SYNTHASE-RELATED"/>
    <property type="match status" value="1"/>
</dbReference>
<dbReference type="Proteomes" id="UP001321475">
    <property type="component" value="Chromosome"/>
</dbReference>
<dbReference type="InterPro" id="IPR014729">
    <property type="entry name" value="Rossmann-like_a/b/a_fold"/>
</dbReference>
<keyword evidence="1" id="KW-0436">Ligase</keyword>
<evidence type="ECO:0000313" key="7">
    <source>
        <dbReference type="EMBL" id="BDZ42597.1"/>
    </source>
</evidence>
<keyword evidence="4" id="KW-0067">ATP-binding</keyword>
<organism evidence="7 8">
    <name type="scientific">Paraoerskovia sediminicola</name>
    <dbReference type="NCBI Taxonomy" id="1138587"/>
    <lineage>
        <taxon>Bacteria</taxon>
        <taxon>Bacillati</taxon>
        <taxon>Actinomycetota</taxon>
        <taxon>Actinomycetes</taxon>
        <taxon>Micrococcales</taxon>
        <taxon>Cellulomonadaceae</taxon>
        <taxon>Paraoerskovia</taxon>
    </lineage>
</organism>
<evidence type="ECO:0000313" key="8">
    <source>
        <dbReference type="Proteomes" id="UP001321475"/>
    </source>
</evidence>
<keyword evidence="2" id="KW-0819">tRNA processing</keyword>
<gene>
    <name evidence="7" type="ORF">GCM10025865_18960</name>
</gene>
<evidence type="ECO:0000256" key="1">
    <source>
        <dbReference type="ARBA" id="ARBA00022598"/>
    </source>
</evidence>
<dbReference type="RefSeq" id="WP_434019668.1">
    <property type="nucleotide sequence ID" value="NZ_AP027729.1"/>
</dbReference>
<reference evidence="8" key="1">
    <citation type="journal article" date="2019" name="Int. J. Syst. Evol. Microbiol.">
        <title>The Global Catalogue of Microorganisms (GCM) 10K type strain sequencing project: providing services to taxonomists for standard genome sequencing and annotation.</title>
        <authorList>
            <consortium name="The Broad Institute Genomics Platform"/>
            <consortium name="The Broad Institute Genome Sequencing Center for Infectious Disease"/>
            <person name="Wu L."/>
            <person name="Ma J."/>
        </authorList>
    </citation>
    <scope>NUCLEOTIDE SEQUENCE [LARGE SCALE GENOMIC DNA]</scope>
    <source>
        <strain evidence="8">NBRC 108565</strain>
    </source>
</reference>
<evidence type="ECO:0000256" key="4">
    <source>
        <dbReference type="ARBA" id="ARBA00022840"/>
    </source>
</evidence>
<dbReference type="InterPro" id="IPR012094">
    <property type="entry name" value="tRNA_Ile_lys_synt"/>
</dbReference>
<feature type="domain" description="tRNA(Ile)-lysidine/2-thiocytidine synthase N-terminal" evidence="6">
    <location>
        <begin position="32"/>
        <end position="136"/>
    </location>
</feature>
<dbReference type="Gene3D" id="3.40.50.620">
    <property type="entry name" value="HUPs"/>
    <property type="match status" value="1"/>
</dbReference>
<evidence type="ECO:0000259" key="6">
    <source>
        <dbReference type="Pfam" id="PF01171"/>
    </source>
</evidence>
<keyword evidence="8" id="KW-1185">Reference proteome</keyword>
<sequence>MLRRRRLLALAAAAAFEAASSRRRASSGAPGAWRAGAIVVDHGLQVGSRAVAERAAEQCRSLGLDPVEVVPVAVGEHGGSAGPEGRARGARYAALADAATRHGASAVLLGHTLDDQAESVLLGLARGSGPARSPACPPCGACTAGRSSASAGPTRRPSAARQAWIPGTTRRTG</sequence>
<dbReference type="Pfam" id="PF01171">
    <property type="entry name" value="ATP_bind_3"/>
    <property type="match status" value="1"/>
</dbReference>
<feature type="region of interest" description="Disordered" evidence="5">
    <location>
        <begin position="142"/>
        <end position="173"/>
    </location>
</feature>
<name>A0ABM8G3K2_9CELL</name>
<dbReference type="PANTHER" id="PTHR43033:SF1">
    <property type="entry name" value="TRNA(ILE)-LYSIDINE SYNTHASE-RELATED"/>
    <property type="match status" value="1"/>
</dbReference>
<keyword evidence="3" id="KW-0547">Nucleotide-binding</keyword>
<dbReference type="EMBL" id="AP027729">
    <property type="protein sequence ID" value="BDZ42597.1"/>
    <property type="molecule type" value="Genomic_DNA"/>
</dbReference>